<organism evidence="1 2">
    <name type="scientific">Natrinema salaciae</name>
    <dbReference type="NCBI Taxonomy" id="1186196"/>
    <lineage>
        <taxon>Archaea</taxon>
        <taxon>Methanobacteriati</taxon>
        <taxon>Methanobacteriota</taxon>
        <taxon>Stenosarchaea group</taxon>
        <taxon>Halobacteria</taxon>
        <taxon>Halobacteriales</taxon>
        <taxon>Natrialbaceae</taxon>
        <taxon>Natrinema</taxon>
    </lineage>
</organism>
<keyword evidence="2" id="KW-1185">Reference proteome</keyword>
<gene>
    <name evidence="1" type="ORF">SAMN04489841_4742</name>
</gene>
<evidence type="ECO:0000313" key="1">
    <source>
        <dbReference type="EMBL" id="SER86526.1"/>
    </source>
</evidence>
<protein>
    <submittedName>
        <fullName evidence="1">Uncharacterized protein</fullName>
    </submittedName>
</protein>
<name>A0A1H9SNH2_9EURY</name>
<dbReference type="STRING" id="1186196.SAMN04489841_4742"/>
<proteinExistence type="predicted"/>
<dbReference type="AlphaFoldDB" id="A0A1H9SNH2"/>
<dbReference type="EMBL" id="FOFD01000009">
    <property type="protein sequence ID" value="SER86526.1"/>
    <property type="molecule type" value="Genomic_DNA"/>
</dbReference>
<accession>A0A1H9SNH2</accession>
<reference evidence="2" key="1">
    <citation type="submission" date="2016-10" db="EMBL/GenBank/DDBJ databases">
        <authorList>
            <person name="Varghese N."/>
            <person name="Submissions S."/>
        </authorList>
    </citation>
    <scope>NUCLEOTIDE SEQUENCE [LARGE SCALE GENOMIC DNA]</scope>
    <source>
        <strain evidence="2">DSM 25055</strain>
    </source>
</reference>
<sequence length="67" mass="7326">MHVCYCHLHGSESRVYVLAVQVVPPEIVDGFEGETDPTLAYLIDSNVHHCGQRGPVGIVVRSPNLLT</sequence>
<evidence type="ECO:0000313" key="2">
    <source>
        <dbReference type="Proteomes" id="UP000199114"/>
    </source>
</evidence>
<dbReference type="Proteomes" id="UP000199114">
    <property type="component" value="Unassembled WGS sequence"/>
</dbReference>